<dbReference type="GO" id="GO:0016746">
    <property type="term" value="F:acyltransferase activity"/>
    <property type="evidence" value="ECO:0007669"/>
    <property type="project" value="UniProtKB-KW"/>
</dbReference>
<protein>
    <recommendedName>
        <fullName evidence="4">Phosphate acetyl/butaryl transferase domain-containing protein</fullName>
    </recommendedName>
</protein>
<dbReference type="PIRSF" id="PIRSF000428">
    <property type="entry name" value="P_Ac_trans"/>
    <property type="match status" value="1"/>
</dbReference>
<dbReference type="InterPro" id="IPR002505">
    <property type="entry name" value="PTA_PTB"/>
</dbReference>
<dbReference type="InterPro" id="IPR012147">
    <property type="entry name" value="P_Ac_Bu_trans"/>
</dbReference>
<name>A0A381UVG4_9ZZZZ</name>
<keyword evidence="3" id="KW-0012">Acyltransferase</keyword>
<dbReference type="InterPro" id="IPR050500">
    <property type="entry name" value="Phos_Acetyltrans/Butyryltrans"/>
</dbReference>
<dbReference type="PANTHER" id="PTHR43356">
    <property type="entry name" value="PHOSPHATE ACETYLTRANSFERASE"/>
    <property type="match status" value="1"/>
</dbReference>
<dbReference type="EMBL" id="UINC01007157">
    <property type="protein sequence ID" value="SVA31741.1"/>
    <property type="molecule type" value="Genomic_DNA"/>
</dbReference>
<dbReference type="AlphaFoldDB" id="A0A381UVG4"/>
<evidence type="ECO:0000256" key="3">
    <source>
        <dbReference type="ARBA" id="ARBA00023315"/>
    </source>
</evidence>
<evidence type="ECO:0000259" key="4">
    <source>
        <dbReference type="Pfam" id="PF01515"/>
    </source>
</evidence>
<gene>
    <name evidence="5" type="ORF">METZ01_LOCUS84595</name>
</gene>
<evidence type="ECO:0000313" key="5">
    <source>
        <dbReference type="EMBL" id="SVA31741.1"/>
    </source>
</evidence>
<proteinExistence type="inferred from homology"/>
<feature type="domain" description="Phosphate acetyl/butaryl transferase" evidence="4">
    <location>
        <begin position="84"/>
        <end position="297"/>
    </location>
</feature>
<sequence>MLSNKKIVCPNNLINLAKKSGIVDAAIVNAGKIFPMESVYKAVQHELINPIFIGNDSEIKKHAEKLNWDISKYKIIDEKDENSTASIAAKLASEGKAKIIVKGHIHTDVLIKAVFNRTLNLIGKKRLSHIWHMTLGADDKPFIITDGVINVLPKLGVKMHILRNAVDFANKIGISRPKVSILSATEEVLESVPSSVEANLITKKAKEERINADVFGPLAFDNSVSKKSAAIKKIKNEVAGNTDILLVPNVETGNALVKMMIYFMGACAAGVVVGCKSPVVITSRSDESEPRLASIAAAVVALEK</sequence>
<dbReference type="SUPFAM" id="SSF53659">
    <property type="entry name" value="Isocitrate/Isopropylmalate dehydrogenase-like"/>
    <property type="match status" value="1"/>
</dbReference>
<organism evidence="5">
    <name type="scientific">marine metagenome</name>
    <dbReference type="NCBI Taxonomy" id="408172"/>
    <lineage>
        <taxon>unclassified sequences</taxon>
        <taxon>metagenomes</taxon>
        <taxon>ecological metagenomes</taxon>
    </lineage>
</organism>
<accession>A0A381UVG4</accession>
<reference evidence="5" key="1">
    <citation type="submission" date="2018-05" db="EMBL/GenBank/DDBJ databases">
        <authorList>
            <person name="Lanie J.A."/>
            <person name="Ng W.-L."/>
            <person name="Kazmierczak K.M."/>
            <person name="Andrzejewski T.M."/>
            <person name="Davidsen T.M."/>
            <person name="Wayne K.J."/>
            <person name="Tettelin H."/>
            <person name="Glass J.I."/>
            <person name="Rusch D."/>
            <person name="Podicherti R."/>
            <person name="Tsui H.-C.T."/>
            <person name="Winkler M.E."/>
        </authorList>
    </citation>
    <scope>NUCLEOTIDE SEQUENCE</scope>
</reference>
<dbReference type="PANTHER" id="PTHR43356:SF2">
    <property type="entry name" value="PHOSPHATE ACETYLTRANSFERASE"/>
    <property type="match status" value="1"/>
</dbReference>
<dbReference type="Gene3D" id="3.40.718.10">
    <property type="entry name" value="Isopropylmalate Dehydrogenase"/>
    <property type="match status" value="1"/>
</dbReference>
<keyword evidence="2" id="KW-0808">Transferase</keyword>
<evidence type="ECO:0000256" key="1">
    <source>
        <dbReference type="ARBA" id="ARBA00005656"/>
    </source>
</evidence>
<evidence type="ECO:0000256" key="2">
    <source>
        <dbReference type="ARBA" id="ARBA00022679"/>
    </source>
</evidence>
<dbReference type="Pfam" id="PF01515">
    <property type="entry name" value="PTA_PTB"/>
    <property type="match status" value="1"/>
</dbReference>
<comment type="similarity">
    <text evidence="1">Belongs to the phosphate acetyltransferase and butyryltransferase family.</text>
</comment>
<dbReference type="NCBIfam" id="NF006045">
    <property type="entry name" value="PRK08190.1"/>
    <property type="match status" value="1"/>
</dbReference>